<dbReference type="PANTHER" id="PTHR13593">
    <property type="match status" value="1"/>
</dbReference>
<dbReference type="Gene3D" id="3.20.20.190">
    <property type="entry name" value="Phosphatidylinositol (PI) phosphodiesterase"/>
    <property type="match status" value="1"/>
</dbReference>
<keyword evidence="1" id="KW-0472">Membrane</keyword>
<dbReference type="CDD" id="cd08588">
    <property type="entry name" value="PI-PLCc_At5g67130_like"/>
    <property type="match status" value="1"/>
</dbReference>
<dbReference type="PANTHER" id="PTHR13593:SF89">
    <property type="entry name" value="PLC-LIKE PHOSPHODIESTERASES SUPERFAMILY PROTEIN"/>
    <property type="match status" value="1"/>
</dbReference>
<dbReference type="EMBL" id="JACMSC010000011">
    <property type="protein sequence ID" value="KAG6501372.1"/>
    <property type="molecule type" value="Genomic_DNA"/>
</dbReference>
<keyword evidence="1" id="KW-0812">Transmembrane</keyword>
<dbReference type="AlphaFoldDB" id="A0A8J5L1J1"/>
<evidence type="ECO:0000256" key="1">
    <source>
        <dbReference type="SAM" id="Phobius"/>
    </source>
</evidence>
<keyword evidence="3" id="KW-1185">Reference proteome</keyword>
<dbReference type="InterPro" id="IPR017946">
    <property type="entry name" value="PLC-like_Pdiesterase_TIM-brl"/>
</dbReference>
<dbReference type="InterPro" id="IPR051057">
    <property type="entry name" value="PI-PLC_domain"/>
</dbReference>
<gene>
    <name evidence="2" type="ORF">ZIOFF_041251</name>
</gene>
<dbReference type="GO" id="GO:0008081">
    <property type="term" value="F:phosphoric diester hydrolase activity"/>
    <property type="evidence" value="ECO:0007669"/>
    <property type="project" value="InterPro"/>
</dbReference>
<evidence type="ECO:0000313" key="3">
    <source>
        <dbReference type="Proteomes" id="UP000734854"/>
    </source>
</evidence>
<name>A0A8J5L1J1_ZINOF</name>
<proteinExistence type="predicted"/>
<dbReference type="GO" id="GO:0006629">
    <property type="term" value="P:lipid metabolic process"/>
    <property type="evidence" value="ECO:0007669"/>
    <property type="project" value="InterPro"/>
</dbReference>
<accession>A0A8J5L1J1</accession>
<dbReference type="Proteomes" id="UP000734854">
    <property type="component" value="Unassembled WGS sequence"/>
</dbReference>
<dbReference type="PROSITE" id="PS50007">
    <property type="entry name" value="PIPLC_X_DOMAIN"/>
    <property type="match status" value="1"/>
</dbReference>
<evidence type="ECO:0000313" key="2">
    <source>
        <dbReference type="EMBL" id="KAG6501372.1"/>
    </source>
</evidence>
<reference evidence="2 3" key="1">
    <citation type="submission" date="2020-08" db="EMBL/GenBank/DDBJ databases">
        <title>Plant Genome Project.</title>
        <authorList>
            <person name="Zhang R.-G."/>
        </authorList>
    </citation>
    <scope>NUCLEOTIDE SEQUENCE [LARGE SCALE GENOMIC DNA]</scope>
    <source>
        <tissue evidence="2">Rhizome</tissue>
    </source>
</reference>
<keyword evidence="1" id="KW-1133">Transmembrane helix</keyword>
<dbReference type="Pfam" id="PF26178">
    <property type="entry name" value="PI-PLC_cat"/>
    <property type="match status" value="1"/>
</dbReference>
<organism evidence="2 3">
    <name type="scientific">Zingiber officinale</name>
    <name type="common">Ginger</name>
    <name type="synonym">Amomum zingiber</name>
    <dbReference type="NCBI Taxonomy" id="94328"/>
    <lineage>
        <taxon>Eukaryota</taxon>
        <taxon>Viridiplantae</taxon>
        <taxon>Streptophyta</taxon>
        <taxon>Embryophyta</taxon>
        <taxon>Tracheophyta</taxon>
        <taxon>Spermatophyta</taxon>
        <taxon>Magnoliopsida</taxon>
        <taxon>Liliopsida</taxon>
        <taxon>Zingiberales</taxon>
        <taxon>Zingiberaceae</taxon>
        <taxon>Zingiber</taxon>
    </lineage>
</organism>
<protein>
    <submittedName>
        <fullName evidence="2">Uncharacterized protein</fullName>
    </submittedName>
</protein>
<comment type="caution">
    <text evidence="2">The sequence shown here is derived from an EMBL/GenBank/DDBJ whole genome shotgun (WGS) entry which is preliminary data.</text>
</comment>
<dbReference type="SUPFAM" id="SSF51695">
    <property type="entry name" value="PLC-like phosphodiesterases"/>
    <property type="match status" value="1"/>
</dbReference>
<feature type="transmembrane region" description="Helical" evidence="1">
    <location>
        <begin position="79"/>
        <end position="101"/>
    </location>
</feature>
<sequence length="506" mass="56675">MIRLLQSRRPVTTPRPRSVGSIKPRLDRFTATRRLRSSQYIAIDKKRSTESKRRHQANRIRISLAGEAPIERPAMDRRLLFLFVFLFLILASPLVCSAAKVSPLKLLSLRVRPSFDADRPIASQVGAPCTTDSDCDAWLRCSGCDGEQGSCVRIRPQNPRSKGRDLPFNEYSWLTTHNAFSRQGAISATGARLLTFPNQQDNITSQLNNGARGLMLDMYDYQNDVWLCHSFGGHCYNFTAFQPAANVLREIQVFLKAHPSEVVTIFIEDYVRSPNALSRVFNASGLMEYWYPMNQMPRNGSWPLLSTMIKHNHRLLVFTSVKSKEASEGIAFEWNYVVENKYGDEGMNSTSCPNRAESSPMNTTSKSLVLMNYFQTTPISYVACTNNLSPLVNMLRACHHFSAKRWANFVAVDFYLLGDASEAVNVANGHMVCGCDNVAYCRPNASFGTCDMPPPPPPPTPPPSSPASTSSWIPYYTSSDSTTPGFNRFSQVITITVLLLLLFITF</sequence>